<keyword evidence="9" id="KW-0547">Nucleotide-binding</keyword>
<feature type="coiled-coil region" evidence="15">
    <location>
        <begin position="92"/>
        <end position="119"/>
    </location>
</feature>
<evidence type="ECO:0000256" key="12">
    <source>
        <dbReference type="ARBA" id="ARBA00023136"/>
    </source>
</evidence>
<dbReference type="InterPro" id="IPR051120">
    <property type="entry name" value="ABC_AA/LPS_Transport"/>
</dbReference>
<dbReference type="InterPro" id="IPR032823">
    <property type="entry name" value="BCA_ABC_TP_C"/>
</dbReference>
<dbReference type="PROSITE" id="PS50893">
    <property type="entry name" value="ABC_TRANSPORTER_2"/>
    <property type="match status" value="1"/>
</dbReference>
<name>A0A381QFT1_9ZZZZ</name>
<dbReference type="GO" id="GO:0005737">
    <property type="term" value="C:cytoplasm"/>
    <property type="evidence" value="ECO:0007669"/>
    <property type="project" value="UniProtKB-SubCell"/>
</dbReference>
<evidence type="ECO:0000256" key="9">
    <source>
        <dbReference type="ARBA" id="ARBA00022741"/>
    </source>
</evidence>
<reference evidence="17" key="1">
    <citation type="submission" date="2018-05" db="EMBL/GenBank/DDBJ databases">
        <authorList>
            <person name="Lanie J.A."/>
            <person name="Ng W.-L."/>
            <person name="Kazmierczak K.M."/>
            <person name="Andrzejewski T.M."/>
            <person name="Davidsen T.M."/>
            <person name="Wayne K.J."/>
            <person name="Tettelin H."/>
            <person name="Glass J.I."/>
            <person name="Rusch D."/>
            <person name="Podicherti R."/>
            <person name="Tsui H.-C.T."/>
            <person name="Winkler M.E."/>
        </authorList>
    </citation>
    <scope>NUCLEOTIDE SEQUENCE</scope>
</reference>
<keyword evidence="15" id="KW-0175">Coiled coil</keyword>
<comment type="function">
    <text evidence="13">Part of the ABC transporter complex LptBFG involved in the translocation of lipopolysaccharide (LPS) from the inner membrane to the outer membrane. Probably responsible for energy coupling to the transport system.</text>
</comment>
<evidence type="ECO:0000256" key="15">
    <source>
        <dbReference type="SAM" id="Coils"/>
    </source>
</evidence>
<dbReference type="SUPFAM" id="SSF52540">
    <property type="entry name" value="P-loop containing nucleoside triphosphate hydrolases"/>
    <property type="match status" value="1"/>
</dbReference>
<keyword evidence="10" id="KW-0067">ATP-binding</keyword>
<comment type="subunit">
    <text evidence="14">Component of the lipopolysaccharide transport and assembly complex. The LptBFG transporter is composed of two ATP-binding proteins (LptB) and two transmembrane proteins (LptF and LptG).</text>
</comment>
<keyword evidence="11" id="KW-1278">Translocase</keyword>
<dbReference type="Pfam" id="PF12399">
    <property type="entry name" value="BCA_ABC_TP_C"/>
    <property type="match status" value="1"/>
</dbReference>
<keyword evidence="8" id="KW-0997">Cell inner membrane</keyword>
<dbReference type="GO" id="GO:0055085">
    <property type="term" value="P:transmembrane transport"/>
    <property type="evidence" value="ECO:0007669"/>
    <property type="project" value="InterPro"/>
</dbReference>
<evidence type="ECO:0000256" key="14">
    <source>
        <dbReference type="ARBA" id="ARBA00026081"/>
    </source>
</evidence>
<evidence type="ECO:0000256" key="2">
    <source>
        <dbReference type="ARBA" id="ARBA00004515"/>
    </source>
</evidence>
<accession>A0A381QFT1</accession>
<keyword evidence="7" id="KW-0963">Cytoplasm</keyword>
<comment type="subcellular location">
    <subcellularLocation>
        <location evidence="2">Cell inner membrane</location>
        <topology evidence="2">Peripheral membrane protein</topology>
        <orientation evidence="2">Cytoplasmic side</orientation>
    </subcellularLocation>
    <subcellularLocation>
        <location evidence="1">Cytoplasm</location>
    </subcellularLocation>
</comment>
<evidence type="ECO:0000256" key="11">
    <source>
        <dbReference type="ARBA" id="ARBA00022967"/>
    </source>
</evidence>
<dbReference type="SMART" id="SM00382">
    <property type="entry name" value="AAA"/>
    <property type="match status" value="1"/>
</dbReference>
<dbReference type="NCBIfam" id="TIGR04406">
    <property type="entry name" value="LPS_export_lptB"/>
    <property type="match status" value="1"/>
</dbReference>
<dbReference type="InterPro" id="IPR017871">
    <property type="entry name" value="ABC_transporter-like_CS"/>
</dbReference>
<dbReference type="PROSITE" id="PS00211">
    <property type="entry name" value="ABC_TRANSPORTER_1"/>
    <property type="match status" value="1"/>
</dbReference>
<evidence type="ECO:0000259" key="16">
    <source>
        <dbReference type="PROSITE" id="PS50893"/>
    </source>
</evidence>
<evidence type="ECO:0000256" key="13">
    <source>
        <dbReference type="ARBA" id="ARBA00024818"/>
    </source>
</evidence>
<evidence type="ECO:0000256" key="6">
    <source>
        <dbReference type="ARBA" id="ARBA00022475"/>
    </source>
</evidence>
<dbReference type="GO" id="GO:0043190">
    <property type="term" value="C:ATP-binding cassette (ABC) transporter complex"/>
    <property type="evidence" value="ECO:0007669"/>
    <property type="project" value="InterPro"/>
</dbReference>
<gene>
    <name evidence="17" type="ORF">METZ01_LOCUS29367</name>
</gene>
<protein>
    <recommendedName>
        <fullName evidence="4">Lipopolysaccharide export system ATP-binding protein LptB</fullName>
    </recommendedName>
</protein>
<dbReference type="AlphaFoldDB" id="A0A381QFT1"/>
<dbReference type="InterPro" id="IPR003593">
    <property type="entry name" value="AAA+_ATPase"/>
</dbReference>
<evidence type="ECO:0000256" key="10">
    <source>
        <dbReference type="ARBA" id="ARBA00022840"/>
    </source>
</evidence>
<dbReference type="InterPro" id="IPR003439">
    <property type="entry name" value="ABC_transporter-like_ATP-bd"/>
</dbReference>
<dbReference type="InterPro" id="IPR027417">
    <property type="entry name" value="P-loop_NTPase"/>
</dbReference>
<dbReference type="PANTHER" id="PTHR45772">
    <property type="entry name" value="CONSERVED COMPONENT OF ABC TRANSPORTER FOR NATURAL AMINO ACIDS-RELATED"/>
    <property type="match status" value="1"/>
</dbReference>
<evidence type="ECO:0000256" key="5">
    <source>
        <dbReference type="ARBA" id="ARBA00022448"/>
    </source>
</evidence>
<dbReference type="GO" id="GO:0005524">
    <property type="term" value="F:ATP binding"/>
    <property type="evidence" value="ECO:0007669"/>
    <property type="project" value="UniProtKB-KW"/>
</dbReference>
<evidence type="ECO:0000256" key="1">
    <source>
        <dbReference type="ARBA" id="ARBA00004496"/>
    </source>
</evidence>
<evidence type="ECO:0000256" key="3">
    <source>
        <dbReference type="ARBA" id="ARBA00010865"/>
    </source>
</evidence>
<evidence type="ECO:0000256" key="7">
    <source>
        <dbReference type="ARBA" id="ARBA00022490"/>
    </source>
</evidence>
<dbReference type="Pfam" id="PF00005">
    <property type="entry name" value="ABC_tran"/>
    <property type="match status" value="1"/>
</dbReference>
<keyword evidence="12" id="KW-0472">Membrane</keyword>
<dbReference type="Gene3D" id="3.40.50.300">
    <property type="entry name" value="P-loop containing nucleotide triphosphate hydrolases"/>
    <property type="match status" value="1"/>
</dbReference>
<keyword evidence="6" id="KW-1003">Cell membrane</keyword>
<proteinExistence type="inferred from homology"/>
<organism evidence="17">
    <name type="scientific">marine metagenome</name>
    <dbReference type="NCBI Taxonomy" id="408172"/>
    <lineage>
        <taxon>unclassified sequences</taxon>
        <taxon>metagenomes</taxon>
        <taxon>ecological metagenomes</taxon>
    </lineage>
</organism>
<dbReference type="EMBL" id="UINC01001281">
    <property type="protein sequence ID" value="SUZ76513.1"/>
    <property type="molecule type" value="Genomic_DNA"/>
</dbReference>
<comment type="similarity">
    <text evidence="3">Belongs to the ABC transporter superfamily. Outer membrane lipopolysaccharide export (TC 1.B.42) family.</text>
</comment>
<keyword evidence="5" id="KW-0813">Transport</keyword>
<dbReference type="InterPro" id="IPR030921">
    <property type="entry name" value="LPS_export_LptB"/>
</dbReference>
<dbReference type="PANTHER" id="PTHR45772:SF10">
    <property type="entry name" value="LIPOPOLYSACCHARIDE EXPORT SYSTEM ATP-BINDING PROTEIN LPTB"/>
    <property type="match status" value="1"/>
</dbReference>
<evidence type="ECO:0000256" key="4">
    <source>
        <dbReference type="ARBA" id="ARBA00017803"/>
    </source>
</evidence>
<evidence type="ECO:0000313" key="17">
    <source>
        <dbReference type="EMBL" id="SUZ76513.1"/>
    </source>
</evidence>
<dbReference type="GO" id="GO:0016887">
    <property type="term" value="F:ATP hydrolysis activity"/>
    <property type="evidence" value="ECO:0007669"/>
    <property type="project" value="InterPro"/>
</dbReference>
<evidence type="ECO:0000256" key="8">
    <source>
        <dbReference type="ARBA" id="ARBA00022519"/>
    </source>
</evidence>
<feature type="domain" description="ABC transporter" evidence="16">
    <location>
        <begin position="3"/>
        <end position="236"/>
    </location>
</feature>
<sequence length="238" mass="26421">MKLQSQNLTKKYSNKIAVQNLSINLIPGEILGLLGPNGAGKTTFFYMIAGLISSDSGKILIDGEDITNKSVSDRASMGLSYLPQEPSVFGRLSVEENIMAALEQRKDITKEQRQQELEELVEEFQLNKFLKTKSNKLSGGERRRVEIARSLSSNPKFILLDEPFAGIDPIAVSELKETLKKLKKMKLGILISDHNVRETMQICDNVLIMSEGKAIAEGTPSKVSSNELVKEVYLGKDF</sequence>